<evidence type="ECO:0000256" key="2">
    <source>
        <dbReference type="ARBA" id="ARBA00022679"/>
    </source>
</evidence>
<keyword evidence="5 9" id="KW-0443">Lipid metabolism</keyword>
<keyword evidence="4 9" id="KW-0460">Magnesium</keyword>
<comment type="subunit">
    <text evidence="9">Homodimer.</text>
</comment>
<organism evidence="10 11">
    <name type="scientific">Kroppenstedtia sanguinis</name>
    <dbReference type="NCBI Taxonomy" id="1380684"/>
    <lineage>
        <taxon>Bacteria</taxon>
        <taxon>Bacillati</taxon>
        <taxon>Bacillota</taxon>
        <taxon>Bacilli</taxon>
        <taxon>Bacillales</taxon>
        <taxon>Thermoactinomycetaceae</taxon>
        <taxon>Kroppenstedtia</taxon>
    </lineage>
</organism>
<dbReference type="Proteomes" id="UP001597282">
    <property type="component" value="Unassembled WGS sequence"/>
</dbReference>
<evidence type="ECO:0000313" key="11">
    <source>
        <dbReference type="Proteomes" id="UP001597282"/>
    </source>
</evidence>
<comment type="caution">
    <text evidence="10">The sequence shown here is derived from an EMBL/GenBank/DDBJ whole genome shotgun (WGS) entry which is preliminary data.</text>
</comment>
<keyword evidence="7 9" id="KW-1208">Phospholipid metabolism</keyword>
<accession>A0ABW4CBA9</accession>
<comment type="cofactor">
    <cofactor evidence="9">
        <name>Mg(2+)</name>
        <dbReference type="ChEBI" id="CHEBI:18420"/>
    </cofactor>
</comment>
<dbReference type="HAMAP" id="MF_00112">
    <property type="entry name" value="GGGP_HepGP_synthase"/>
    <property type="match status" value="1"/>
</dbReference>
<evidence type="ECO:0000313" key="10">
    <source>
        <dbReference type="EMBL" id="MFD1427858.1"/>
    </source>
</evidence>
<reference evidence="11" key="1">
    <citation type="journal article" date="2019" name="Int. J. Syst. Evol. Microbiol.">
        <title>The Global Catalogue of Microorganisms (GCM) 10K type strain sequencing project: providing services to taxonomists for standard genome sequencing and annotation.</title>
        <authorList>
            <consortium name="The Broad Institute Genomics Platform"/>
            <consortium name="The Broad Institute Genome Sequencing Center for Infectious Disease"/>
            <person name="Wu L."/>
            <person name="Ma J."/>
        </authorList>
    </citation>
    <scope>NUCLEOTIDE SEQUENCE [LARGE SCALE GENOMIC DNA]</scope>
    <source>
        <strain evidence="11">S1</strain>
    </source>
</reference>
<evidence type="ECO:0000256" key="4">
    <source>
        <dbReference type="ARBA" id="ARBA00022842"/>
    </source>
</evidence>
<sequence length="242" mass="27191">MSMLTERMKTWRHVFKLDPNRSLSESALEKVCTAGTDAVIVGGTDGITYENSRELIQRITEYPVQCVQEISVESAVVPGADGYLIPVVLNSSSHRWVVEAQHQAIRKYGDWIPWQDVAALGYVVLHRESKVARLTESRTEMESADLTAYARLAEFLFRMPALYVEYSGMYGEERMVRAARQGLEKSRLFYGGGISREEQAQVMSRAADTVVVGNLVYQDLEAALQSVRWVKETETNGASQDD</sequence>
<evidence type="ECO:0000256" key="6">
    <source>
        <dbReference type="ARBA" id="ARBA00023209"/>
    </source>
</evidence>
<feature type="binding site" evidence="9">
    <location>
        <position position="18"/>
    </location>
    <ligand>
        <name>Mg(2+)</name>
        <dbReference type="ChEBI" id="CHEBI:18420"/>
    </ligand>
</feature>
<dbReference type="NCBIfam" id="TIGR01768">
    <property type="entry name" value="GGGP-family"/>
    <property type="match status" value="1"/>
</dbReference>
<dbReference type="InterPro" id="IPR038597">
    <property type="entry name" value="GGGP/HepGP_synthase_sf"/>
</dbReference>
<evidence type="ECO:0000256" key="3">
    <source>
        <dbReference type="ARBA" id="ARBA00022723"/>
    </source>
</evidence>
<keyword evidence="2 9" id="KW-0808">Transferase</keyword>
<evidence type="ECO:0000256" key="9">
    <source>
        <dbReference type="HAMAP-Rule" id="MF_00112"/>
    </source>
</evidence>
<evidence type="ECO:0000256" key="8">
    <source>
        <dbReference type="ARBA" id="ARBA00048318"/>
    </source>
</evidence>
<dbReference type="EC" id="2.5.1.n9" evidence="9"/>
<proteinExistence type="inferred from homology"/>
<keyword evidence="3 9" id="KW-0479">Metal-binding</keyword>
<dbReference type="EMBL" id="JBHTNU010000014">
    <property type="protein sequence ID" value="MFD1427858.1"/>
    <property type="molecule type" value="Genomic_DNA"/>
</dbReference>
<dbReference type="PANTHER" id="PTHR40029">
    <property type="match status" value="1"/>
</dbReference>
<dbReference type="CDD" id="cd02812">
    <property type="entry name" value="PcrB_like"/>
    <property type="match status" value="1"/>
</dbReference>
<gene>
    <name evidence="9" type="primary">pcrB</name>
    <name evidence="10" type="ORF">ACFQ4Y_13195</name>
</gene>
<evidence type="ECO:0000256" key="1">
    <source>
        <dbReference type="ARBA" id="ARBA00022516"/>
    </source>
</evidence>
<feature type="binding site" evidence="9">
    <location>
        <begin position="163"/>
        <end position="168"/>
    </location>
    <ligand>
        <name>sn-glycerol 1-phosphate</name>
        <dbReference type="ChEBI" id="CHEBI:57685"/>
    </ligand>
</feature>
<dbReference type="Gene3D" id="3.20.20.390">
    <property type="entry name" value="FMN-linked oxidoreductases"/>
    <property type="match status" value="1"/>
</dbReference>
<keyword evidence="11" id="KW-1185">Reference proteome</keyword>
<keyword evidence="6 9" id="KW-0594">Phospholipid biosynthesis</keyword>
<protein>
    <recommendedName>
        <fullName evidence="9">Heptaprenylglyceryl phosphate synthase</fullName>
        <shortName evidence="9">HepGP synthase</shortName>
        <ecNumber evidence="9">2.5.1.n9</ecNumber>
    </recommendedName>
    <alternativeName>
        <fullName evidence="9">Glycerol-1-phosphate heptaprenyltransferase</fullName>
    </alternativeName>
</protein>
<comment type="catalytic activity">
    <reaction evidence="8 9">
        <text>sn-glycerol 1-phosphate + all-trans-heptaprenyl diphosphate = 3-heptaprenyl-sn-glycero-1-phosphate + diphosphate</text>
        <dbReference type="Rhea" id="RHEA:33495"/>
        <dbReference type="ChEBI" id="CHEBI:33019"/>
        <dbReference type="ChEBI" id="CHEBI:57685"/>
        <dbReference type="ChEBI" id="CHEBI:58206"/>
        <dbReference type="ChEBI" id="CHEBI:64781"/>
        <dbReference type="EC" id="2.5.1.n9"/>
    </reaction>
</comment>
<comment type="function">
    <text evidence="9">Prenyltransferase that catalyzes in vivo the transfer of the heptaprenyl moiety of heptaprenyl pyrophosphate (HepPP; 35 carbon atoms) to the C3 hydroxyl of sn-glycerol-1-phosphate (G1P), producing heptaprenylglyceryl phosphate (HepGP). This reaction is an ether-bond-formation step in the biosynthesis of archaea-type G1P-based membrane lipids found in Bacillales.</text>
</comment>
<feature type="binding site" evidence="9">
    <location>
        <position position="44"/>
    </location>
    <ligand>
        <name>Mg(2+)</name>
        <dbReference type="ChEBI" id="CHEBI:18420"/>
    </ligand>
</feature>
<name>A0ABW4CBA9_9BACL</name>
<comment type="similarity">
    <text evidence="9">Belongs to the GGGP/HepGP synthase family. Group I subfamily.</text>
</comment>
<dbReference type="Pfam" id="PF01884">
    <property type="entry name" value="PcrB"/>
    <property type="match status" value="1"/>
</dbReference>
<feature type="binding site" evidence="9">
    <location>
        <begin position="213"/>
        <end position="214"/>
    </location>
    <ligand>
        <name>sn-glycerol 1-phosphate</name>
        <dbReference type="ChEBI" id="CHEBI:57685"/>
    </ligand>
</feature>
<feature type="binding site" evidence="9">
    <location>
        <position position="193"/>
    </location>
    <ligand>
        <name>sn-glycerol 1-phosphate</name>
        <dbReference type="ChEBI" id="CHEBI:57685"/>
    </ligand>
</feature>
<feature type="binding site" evidence="9">
    <location>
        <position position="16"/>
    </location>
    <ligand>
        <name>sn-glycerol 1-phosphate</name>
        <dbReference type="ChEBI" id="CHEBI:57685"/>
    </ligand>
</feature>
<dbReference type="NCBIfam" id="NF003199">
    <property type="entry name" value="PRK04169.1-3"/>
    <property type="match status" value="1"/>
</dbReference>
<evidence type="ECO:0000256" key="7">
    <source>
        <dbReference type="ARBA" id="ARBA00023264"/>
    </source>
</evidence>
<dbReference type="SUPFAM" id="SSF51395">
    <property type="entry name" value="FMN-linked oxidoreductases"/>
    <property type="match status" value="1"/>
</dbReference>
<comment type="caution">
    <text evidence="9">Lacks conserved residue(s) required for the propagation of feature annotation.</text>
</comment>
<evidence type="ECO:0000256" key="5">
    <source>
        <dbReference type="ARBA" id="ARBA00023098"/>
    </source>
</evidence>
<keyword evidence="1 9" id="KW-0444">Lipid biosynthesis</keyword>
<dbReference type="InterPro" id="IPR008205">
    <property type="entry name" value="GGGP_HepGP_synthase"/>
</dbReference>
<dbReference type="PANTHER" id="PTHR40029:SF2">
    <property type="entry name" value="HEPTAPRENYLGLYCERYL PHOSPHATE SYNTHASE"/>
    <property type="match status" value="1"/>
</dbReference>
<dbReference type="InterPro" id="IPR039074">
    <property type="entry name" value="GGGP/HepGP_synthase_I"/>
</dbReference>
<comment type="pathway">
    <text evidence="9">Membrane lipid metabolism; glycerophospholipid metabolism.</text>
</comment>
<dbReference type="GO" id="GO:0016740">
    <property type="term" value="F:transferase activity"/>
    <property type="evidence" value="ECO:0007669"/>
    <property type="project" value="UniProtKB-KW"/>
</dbReference>